<feature type="compositionally biased region" description="Basic residues" evidence="1">
    <location>
        <begin position="1"/>
        <end position="10"/>
    </location>
</feature>
<comment type="caution">
    <text evidence="2">The sequence shown here is derived from an EMBL/GenBank/DDBJ whole genome shotgun (WGS) entry which is preliminary data.</text>
</comment>
<dbReference type="OrthoDB" id="296767at2759"/>
<dbReference type="Proteomes" id="UP000238350">
    <property type="component" value="Unassembled WGS sequence"/>
</dbReference>
<dbReference type="GeneID" id="36514078"/>
<feature type="compositionally biased region" description="Low complexity" evidence="1">
    <location>
        <begin position="11"/>
        <end position="32"/>
    </location>
</feature>
<organism evidence="2 3">
    <name type="scientific">Wickerhamiella sorbophila</name>
    <dbReference type="NCBI Taxonomy" id="45607"/>
    <lineage>
        <taxon>Eukaryota</taxon>
        <taxon>Fungi</taxon>
        <taxon>Dikarya</taxon>
        <taxon>Ascomycota</taxon>
        <taxon>Saccharomycotina</taxon>
        <taxon>Dipodascomycetes</taxon>
        <taxon>Dipodascales</taxon>
        <taxon>Trichomonascaceae</taxon>
        <taxon>Wickerhamiella</taxon>
    </lineage>
</organism>
<proteinExistence type="predicted"/>
<feature type="region of interest" description="Disordered" evidence="1">
    <location>
        <begin position="774"/>
        <end position="850"/>
    </location>
</feature>
<feature type="compositionally biased region" description="Basic residues" evidence="1">
    <location>
        <begin position="819"/>
        <end position="831"/>
    </location>
</feature>
<evidence type="ECO:0000256" key="1">
    <source>
        <dbReference type="SAM" id="MobiDB-lite"/>
    </source>
</evidence>
<dbReference type="RefSeq" id="XP_024662655.1">
    <property type="nucleotide sequence ID" value="XM_024806887.1"/>
</dbReference>
<dbReference type="Pfam" id="PF08578">
    <property type="entry name" value="DUF1765"/>
    <property type="match status" value="2"/>
</dbReference>
<name>A0A2T0FCP6_9ASCO</name>
<gene>
    <name evidence="2" type="ORF">B9G98_00329</name>
</gene>
<protein>
    <submittedName>
        <fullName evidence="2">Uncharacterized protein</fullName>
    </submittedName>
</protein>
<dbReference type="STRING" id="45607.A0A2T0FCP6"/>
<keyword evidence="3" id="KW-1185">Reference proteome</keyword>
<accession>A0A2T0FCP6</accession>
<dbReference type="PANTHER" id="PTHR37988">
    <property type="entry name" value="UPF0592 MEMBRANE PROTEIN C7D4.03C"/>
    <property type="match status" value="1"/>
</dbReference>
<evidence type="ECO:0000313" key="3">
    <source>
        <dbReference type="Proteomes" id="UP000238350"/>
    </source>
</evidence>
<evidence type="ECO:0000313" key="2">
    <source>
        <dbReference type="EMBL" id="PRT52709.1"/>
    </source>
</evidence>
<dbReference type="EMBL" id="NDIQ01000001">
    <property type="protein sequence ID" value="PRT52709.1"/>
    <property type="molecule type" value="Genomic_DNA"/>
</dbReference>
<feature type="compositionally biased region" description="Basic and acidic residues" evidence="1">
    <location>
        <begin position="800"/>
        <end position="818"/>
    </location>
</feature>
<feature type="compositionally biased region" description="Low complexity" evidence="1">
    <location>
        <begin position="779"/>
        <end position="792"/>
    </location>
</feature>
<feature type="compositionally biased region" description="Basic and acidic residues" evidence="1">
    <location>
        <begin position="832"/>
        <end position="841"/>
    </location>
</feature>
<dbReference type="InterPro" id="IPR013887">
    <property type="entry name" value="UPF0592"/>
</dbReference>
<dbReference type="AlphaFoldDB" id="A0A2T0FCP6"/>
<reference evidence="2 3" key="1">
    <citation type="submission" date="2017-04" db="EMBL/GenBank/DDBJ databases">
        <title>Genome sequencing of [Candida] sorbophila.</title>
        <authorList>
            <person name="Ahn J.O."/>
        </authorList>
    </citation>
    <scope>NUCLEOTIDE SEQUENCE [LARGE SCALE GENOMIC DNA]</scope>
    <source>
        <strain evidence="2 3">DS02</strain>
    </source>
</reference>
<dbReference type="PANTHER" id="PTHR37988:SF1">
    <property type="entry name" value="UPF0592 MEMBRANE PROTEIN C7D4.03C"/>
    <property type="match status" value="1"/>
</dbReference>
<sequence length="963" mass="107644">MLSRRKRRSPSKSVGSIPSSEEPASEPSFSSPDTATLSSFSNRSSMLLASFEQHNPLEILHEDDEAGKRHASPELAALSAAYTRFVSKSGAMKTNVIRVRLLPFLRTNLSASGPSQPAALSARLHVFQQWWARLLDDVTSASSAERGAYYEAVSFLMARPEWLSAPLEYEKLLESTVVHAVERVAVGSAVSLAMGAFLGKVLAYGFFYCPGIAEPLLYLLRVKQSSLDRLAHASLPPSSDPSISSLKSAFPLHCQPLVGHTVAIIKKPIAAVPELYGAWSRRWDASTEVFASFFKHYYSLLSVLSLPESENWLHAHLAAPGIFHLQAAILDFLEAQIAPAVPSQSANNVMPDISAPYPVIDGVPNRSPSVSRRISRVDRLRILTSIREILHNDNECLPFWKPYALQFDRIFQLIAKSICVYNMNACVSLCDLVEEWIASLTLYHPRSVRQQTHHLHEAVDWLFWIHVCQRMITSENCHTEIRSLALLFNIWGHLPGRETSAVPLLPYIPMPYDYDLSKMSHFSSDSSVSTTLTTNASSSTLTSHYSSSESLQQLSKTGTSLSSPKFTSEMYDALAAANADSTRQKYDPAVLASMLPERSGTMKLEVAPNPPPHSRVLNRLQNKLPPHHGPMSLLFCPHSSSLLGDVTLWILSEPVWERYFCHWNPLVRSYYHRLLVFRIVSAGPSSDFIAQTDWASYHSAARSLLAIRLKDTYNQCFNSASRAPQNHDPSPMSPVPGRLIQIVYSGANQNGSAEDGHHRAYPFDIFDNVAYYGNGGQGSQSRQNSRSSSYSSMASMHETSMNDKQEVEVEPSSEEKKETKTRRWQVFRRRKSEKETAKEDSVSPLDVPAPPQLLERRPIIQRSPYRFVLAHSARRSSSGSNSSAKRKLTLPRLPFESEPLCSLPQQRGMSKASELLYYNYGSRSLAEWNQTVRMFEDFANRQIHLSSCLEDMVIPFLVAEIPS</sequence>
<feature type="region of interest" description="Disordered" evidence="1">
    <location>
        <begin position="1"/>
        <end position="37"/>
    </location>
</feature>